<evidence type="ECO:0000256" key="4">
    <source>
        <dbReference type="ARBA" id="ARBA00023125"/>
    </source>
</evidence>
<accession>A0A2M7QDW4</accession>
<evidence type="ECO:0000259" key="10">
    <source>
        <dbReference type="Pfam" id="PF01272"/>
    </source>
</evidence>
<evidence type="ECO:0000256" key="6">
    <source>
        <dbReference type="ARBA" id="ARBA00024916"/>
    </source>
</evidence>
<dbReference type="Gene3D" id="1.10.287.180">
    <property type="entry name" value="Transcription elongation factor, GreA/GreB, N-terminal domain"/>
    <property type="match status" value="1"/>
</dbReference>
<comment type="function">
    <text evidence="6 8 9">Necessary for efficient RNA polymerase transcription elongation past template-encoded arresting sites. The arresting sites in DNA have the property of trapping a certain fraction of elongating RNA polymerases that pass through, resulting in locked ternary complexes. Cleavage of the nascent transcript by cleavage factors such as GreA or GreB allows the resumption of elongation from the new 3'terminus. GreA releases sequences of 2 to 3 nucleotides.</text>
</comment>
<dbReference type="Gene3D" id="3.10.50.30">
    <property type="entry name" value="Transcription elongation factor, GreA/GreB, C-terminal domain"/>
    <property type="match status" value="1"/>
</dbReference>
<gene>
    <name evidence="8" type="primary">greA</name>
    <name evidence="12" type="ORF">COY90_03160</name>
</gene>
<dbReference type="Pfam" id="PF03449">
    <property type="entry name" value="GreA_GreB_N"/>
    <property type="match status" value="1"/>
</dbReference>
<dbReference type="Pfam" id="PF01272">
    <property type="entry name" value="GreA_GreB"/>
    <property type="match status" value="1"/>
</dbReference>
<dbReference type="InterPro" id="IPR028624">
    <property type="entry name" value="Tscrpt_elong_fac_GreA/B"/>
</dbReference>
<evidence type="ECO:0000256" key="3">
    <source>
        <dbReference type="ARBA" id="ARBA00023015"/>
    </source>
</evidence>
<evidence type="ECO:0000313" key="13">
    <source>
        <dbReference type="Proteomes" id="UP000230108"/>
    </source>
</evidence>
<dbReference type="SUPFAM" id="SSF54534">
    <property type="entry name" value="FKBP-like"/>
    <property type="match status" value="1"/>
</dbReference>
<dbReference type="FunFam" id="1.10.287.180:FF:000001">
    <property type="entry name" value="Transcription elongation factor GreA"/>
    <property type="match status" value="1"/>
</dbReference>
<dbReference type="InterPro" id="IPR001437">
    <property type="entry name" value="Tscrpt_elong_fac_GreA/B_C"/>
</dbReference>
<dbReference type="GO" id="GO:0070063">
    <property type="term" value="F:RNA polymerase binding"/>
    <property type="evidence" value="ECO:0007669"/>
    <property type="project" value="InterPro"/>
</dbReference>
<feature type="domain" description="Transcription elongation factor GreA/GreB C-terminal" evidence="10">
    <location>
        <begin position="85"/>
        <end position="154"/>
    </location>
</feature>
<feature type="domain" description="Transcription elongation factor GreA/GreB N-terminal" evidence="11">
    <location>
        <begin position="7"/>
        <end position="76"/>
    </location>
</feature>
<dbReference type="InterPro" id="IPR023459">
    <property type="entry name" value="Tscrpt_elong_fac_GreA/B_fam"/>
</dbReference>
<keyword evidence="4 8" id="KW-0238">DNA-binding</keyword>
<dbReference type="GO" id="GO:0003677">
    <property type="term" value="F:DNA binding"/>
    <property type="evidence" value="ECO:0007669"/>
    <property type="project" value="UniProtKB-UniRule"/>
</dbReference>
<dbReference type="GO" id="GO:0032784">
    <property type="term" value="P:regulation of DNA-templated transcription elongation"/>
    <property type="evidence" value="ECO:0007669"/>
    <property type="project" value="UniProtKB-UniRule"/>
</dbReference>
<keyword evidence="12" id="KW-0648">Protein biosynthesis</keyword>
<dbReference type="InterPro" id="IPR022691">
    <property type="entry name" value="Tscrpt_elong_fac_GreA/B_N"/>
</dbReference>
<evidence type="ECO:0000256" key="5">
    <source>
        <dbReference type="ARBA" id="ARBA00023163"/>
    </source>
</evidence>
<dbReference type="PANTHER" id="PTHR30437">
    <property type="entry name" value="TRANSCRIPTION ELONGATION FACTOR GREA"/>
    <property type="match status" value="1"/>
</dbReference>
<comment type="similarity">
    <text evidence="1 8 9">Belongs to the GreA/GreB family.</text>
</comment>
<dbReference type="Proteomes" id="UP000230108">
    <property type="component" value="Unassembled WGS sequence"/>
</dbReference>
<keyword evidence="5 8" id="KW-0804">Transcription</keyword>
<reference evidence="13" key="1">
    <citation type="submission" date="2017-09" db="EMBL/GenBank/DDBJ databases">
        <title>Depth-based differentiation of microbial function through sediment-hosted aquifers and enrichment of novel symbionts in the deep terrestrial subsurface.</title>
        <authorList>
            <person name="Probst A.J."/>
            <person name="Ladd B."/>
            <person name="Jarett J.K."/>
            <person name="Geller-Mcgrath D.E."/>
            <person name="Sieber C.M.K."/>
            <person name="Emerson J.B."/>
            <person name="Anantharaman K."/>
            <person name="Thomas B.C."/>
            <person name="Malmstrom R."/>
            <person name="Stieglmeier M."/>
            <person name="Klingl A."/>
            <person name="Woyke T."/>
            <person name="Ryan C.M."/>
            <person name="Banfield J.F."/>
        </authorList>
    </citation>
    <scope>NUCLEOTIDE SEQUENCE [LARGE SCALE GENOMIC DNA]</scope>
</reference>
<dbReference type="PIRSF" id="PIRSF006092">
    <property type="entry name" value="GreA_GreB"/>
    <property type="match status" value="1"/>
</dbReference>
<dbReference type="HAMAP" id="MF_00105">
    <property type="entry name" value="GreA_GreB"/>
    <property type="match status" value="1"/>
</dbReference>
<evidence type="ECO:0000256" key="9">
    <source>
        <dbReference type="RuleBase" id="RU000556"/>
    </source>
</evidence>
<dbReference type="NCBIfam" id="TIGR01462">
    <property type="entry name" value="greA"/>
    <property type="match status" value="1"/>
</dbReference>
<dbReference type="InterPro" id="IPR036805">
    <property type="entry name" value="Tscrpt_elong_fac_GreA/B_N_sf"/>
</dbReference>
<organism evidence="12 13">
    <name type="scientific">Candidatus Roizmanbacteria bacterium CG_4_10_14_0_8_um_filter_39_9</name>
    <dbReference type="NCBI Taxonomy" id="1974829"/>
    <lineage>
        <taxon>Bacteria</taxon>
        <taxon>Candidatus Roizmaniibacteriota</taxon>
    </lineage>
</organism>
<dbReference type="InterPro" id="IPR036953">
    <property type="entry name" value="GreA/GreB_C_sf"/>
</dbReference>
<dbReference type="PROSITE" id="PS00829">
    <property type="entry name" value="GREAB_1"/>
    <property type="match status" value="1"/>
</dbReference>
<sequence>MQQKKIEITKQGIDALCAELKKLQETDRPVVLEKLHKARSMGDLSENSAYTTAREEQSMLEGRISEINYILKNASVLSTNTNNLIVSVGSKIKVDIVGNLDTVEIVGEYEADPMNKRLSSTSPIAQALLGKKVGDIIDITVPSGKIIYTIKEIYS</sequence>
<proteinExistence type="inferred from homology"/>
<dbReference type="GO" id="GO:0006354">
    <property type="term" value="P:DNA-templated transcription elongation"/>
    <property type="evidence" value="ECO:0007669"/>
    <property type="project" value="TreeGrafter"/>
</dbReference>
<dbReference type="EMBL" id="PFLF01000066">
    <property type="protein sequence ID" value="PIY68962.1"/>
    <property type="molecule type" value="Genomic_DNA"/>
</dbReference>
<dbReference type="AlphaFoldDB" id="A0A2M7QDW4"/>
<keyword evidence="12" id="KW-0251">Elongation factor</keyword>
<comment type="caution">
    <text evidence="12">The sequence shown here is derived from an EMBL/GenBank/DDBJ whole genome shotgun (WGS) entry which is preliminary data.</text>
</comment>
<name>A0A2M7QDW4_9BACT</name>
<dbReference type="InterPro" id="IPR018151">
    <property type="entry name" value="TF_GreA/GreB_CS"/>
</dbReference>
<evidence type="ECO:0000256" key="2">
    <source>
        <dbReference type="ARBA" id="ARBA00013729"/>
    </source>
</evidence>
<dbReference type="PROSITE" id="PS00830">
    <property type="entry name" value="GREAB_2"/>
    <property type="match status" value="1"/>
</dbReference>
<dbReference type="PANTHER" id="PTHR30437:SF4">
    <property type="entry name" value="TRANSCRIPTION ELONGATION FACTOR GREA"/>
    <property type="match status" value="1"/>
</dbReference>
<evidence type="ECO:0000256" key="7">
    <source>
        <dbReference type="ARBA" id="ARBA00030776"/>
    </source>
</evidence>
<keyword evidence="3 8" id="KW-0805">Transcription regulation</keyword>
<protein>
    <recommendedName>
        <fullName evidence="2 8">Transcription elongation factor GreA</fullName>
    </recommendedName>
    <alternativeName>
        <fullName evidence="7 8">Transcript cleavage factor GreA</fullName>
    </alternativeName>
</protein>
<evidence type="ECO:0000259" key="11">
    <source>
        <dbReference type="Pfam" id="PF03449"/>
    </source>
</evidence>
<dbReference type="SUPFAM" id="SSF46557">
    <property type="entry name" value="GreA transcript cleavage protein, N-terminal domain"/>
    <property type="match status" value="1"/>
</dbReference>
<evidence type="ECO:0000256" key="8">
    <source>
        <dbReference type="HAMAP-Rule" id="MF_00105"/>
    </source>
</evidence>
<dbReference type="InterPro" id="IPR006359">
    <property type="entry name" value="Tscrpt_elong_fac_GreA"/>
</dbReference>
<dbReference type="NCBIfam" id="NF001263">
    <property type="entry name" value="PRK00226.1-4"/>
    <property type="match status" value="1"/>
</dbReference>
<evidence type="ECO:0000313" key="12">
    <source>
        <dbReference type="EMBL" id="PIY68962.1"/>
    </source>
</evidence>
<dbReference type="GO" id="GO:0003746">
    <property type="term" value="F:translation elongation factor activity"/>
    <property type="evidence" value="ECO:0007669"/>
    <property type="project" value="UniProtKB-KW"/>
</dbReference>
<evidence type="ECO:0000256" key="1">
    <source>
        <dbReference type="ARBA" id="ARBA00008213"/>
    </source>
</evidence>